<dbReference type="KEGG" id="mym:A176_002576"/>
<dbReference type="EMBL" id="CP012109">
    <property type="protein sequence ID" value="AKQ65664.1"/>
    <property type="molecule type" value="Genomic_DNA"/>
</dbReference>
<evidence type="ECO:0000313" key="3">
    <source>
        <dbReference type="Proteomes" id="UP000009026"/>
    </source>
</evidence>
<reference evidence="2 3" key="1">
    <citation type="journal article" date="2016" name="PLoS ONE">
        <title>Complete Genome Sequence and Comparative Genomics of a Novel Myxobacterium Myxococcus hansupus.</title>
        <authorList>
            <person name="Sharma G."/>
            <person name="Narwani T."/>
            <person name="Subramanian S."/>
        </authorList>
    </citation>
    <scope>NUCLEOTIDE SEQUENCE [LARGE SCALE GENOMIC DNA]</scope>
    <source>
        <strain evidence="3">mixupus</strain>
    </source>
</reference>
<evidence type="ECO:0000313" key="2">
    <source>
        <dbReference type="EMBL" id="AKQ65664.1"/>
    </source>
</evidence>
<name>A0A0H4WS75_9BACT</name>
<dbReference type="Proteomes" id="UP000009026">
    <property type="component" value="Chromosome"/>
</dbReference>
<dbReference type="AlphaFoldDB" id="A0A0H4WS75"/>
<feature type="region of interest" description="Disordered" evidence="1">
    <location>
        <begin position="89"/>
        <end position="110"/>
    </location>
</feature>
<organism evidence="2 3">
    <name type="scientific">Pseudomyxococcus hansupus</name>
    <dbReference type="NCBI Taxonomy" id="1297742"/>
    <lineage>
        <taxon>Bacteria</taxon>
        <taxon>Pseudomonadati</taxon>
        <taxon>Myxococcota</taxon>
        <taxon>Myxococcia</taxon>
        <taxon>Myxococcales</taxon>
        <taxon>Cystobacterineae</taxon>
        <taxon>Myxococcaceae</taxon>
        <taxon>Pseudomyxococcus</taxon>
    </lineage>
</organism>
<accession>A0A0H4WS75</accession>
<protein>
    <submittedName>
        <fullName evidence="2">Uncharacterized protein</fullName>
    </submittedName>
</protein>
<keyword evidence="3" id="KW-1185">Reference proteome</keyword>
<evidence type="ECO:0000256" key="1">
    <source>
        <dbReference type="SAM" id="MobiDB-lite"/>
    </source>
</evidence>
<sequence length="110" mass="12175">MSRRRVWARHVGVAAPLCAYALRGVNRSGPAFRSPESGKITGSYGNAVCQLRQTRCVIHVRVVNRVDGWKSNENGTDELMRSRESIGAPHQFCLPDMRPHGTPRPPLAPT</sequence>
<gene>
    <name evidence="2" type="ORF">A176_002576</name>
</gene>
<proteinExistence type="predicted"/>